<dbReference type="InterPro" id="IPR029069">
    <property type="entry name" value="HotDog_dom_sf"/>
</dbReference>
<dbReference type="InterPro" id="IPR027961">
    <property type="entry name" value="DUF4442"/>
</dbReference>
<accession>A0ABP8HTR2</accession>
<dbReference type="RefSeq" id="WP_345258288.1">
    <property type="nucleotide sequence ID" value="NZ_BAABGY010000018.1"/>
</dbReference>
<protein>
    <submittedName>
        <fullName evidence="1">DUF4442 domain-containing protein</fullName>
    </submittedName>
</protein>
<dbReference type="EMBL" id="BAABGY010000018">
    <property type="protein sequence ID" value="GAA4344194.1"/>
    <property type="molecule type" value="Genomic_DNA"/>
</dbReference>
<gene>
    <name evidence="1" type="ORF">GCM10023184_45200</name>
</gene>
<evidence type="ECO:0000313" key="1">
    <source>
        <dbReference type="EMBL" id="GAA4344194.1"/>
    </source>
</evidence>
<dbReference type="SUPFAM" id="SSF54637">
    <property type="entry name" value="Thioesterase/thiol ester dehydrase-isomerase"/>
    <property type="match status" value="1"/>
</dbReference>
<keyword evidence="2" id="KW-1185">Reference proteome</keyword>
<proteinExistence type="predicted"/>
<evidence type="ECO:0000313" key="2">
    <source>
        <dbReference type="Proteomes" id="UP001501725"/>
    </source>
</evidence>
<dbReference type="Proteomes" id="UP001501725">
    <property type="component" value="Unassembled WGS sequence"/>
</dbReference>
<organism evidence="1 2">
    <name type="scientific">Flaviaesturariibacter amylovorans</name>
    <dbReference type="NCBI Taxonomy" id="1084520"/>
    <lineage>
        <taxon>Bacteria</taxon>
        <taxon>Pseudomonadati</taxon>
        <taxon>Bacteroidota</taxon>
        <taxon>Chitinophagia</taxon>
        <taxon>Chitinophagales</taxon>
        <taxon>Chitinophagaceae</taxon>
        <taxon>Flaviaestuariibacter</taxon>
    </lineage>
</organism>
<name>A0ABP8HTR2_9BACT</name>
<dbReference type="Gene3D" id="3.10.129.10">
    <property type="entry name" value="Hotdog Thioesterase"/>
    <property type="match status" value="1"/>
</dbReference>
<reference evidence="2" key="1">
    <citation type="journal article" date="2019" name="Int. J. Syst. Evol. Microbiol.">
        <title>The Global Catalogue of Microorganisms (GCM) 10K type strain sequencing project: providing services to taxonomists for standard genome sequencing and annotation.</title>
        <authorList>
            <consortium name="The Broad Institute Genomics Platform"/>
            <consortium name="The Broad Institute Genome Sequencing Center for Infectious Disease"/>
            <person name="Wu L."/>
            <person name="Ma J."/>
        </authorList>
    </citation>
    <scope>NUCLEOTIDE SEQUENCE [LARGE SCALE GENOMIC DNA]</scope>
    <source>
        <strain evidence="2">JCM 17919</strain>
    </source>
</reference>
<comment type="caution">
    <text evidence="1">The sequence shown here is derived from an EMBL/GenBank/DDBJ whole genome shotgun (WGS) entry which is preliminary data.</text>
</comment>
<sequence>MPQTPAQADAFRSLARHPLKFRLFLLAKLPAAYFSGLRITALDEAACTVRVPFKWFTQNPFRSTYFACLSMGAELSTGALCMAPVWKRRPAVSMLVVGCDAQFFKKATGPTFFTCADGAAISAAIDRAEATGEGQTITCTSTGRNGAGETVAEFRFTWSFKAKKP</sequence>
<dbReference type="Pfam" id="PF14539">
    <property type="entry name" value="DUF4442"/>
    <property type="match status" value="1"/>
</dbReference>